<evidence type="ECO:0000256" key="1">
    <source>
        <dbReference type="ARBA" id="ARBA00004651"/>
    </source>
</evidence>
<keyword evidence="4" id="KW-1003">Cell membrane</keyword>
<evidence type="ECO:0000256" key="3">
    <source>
        <dbReference type="ARBA" id="ARBA00022448"/>
    </source>
</evidence>
<dbReference type="NCBIfam" id="NF007867">
    <property type="entry name" value="PRK10577.1-3"/>
    <property type="match status" value="1"/>
</dbReference>
<sequence length="698" mass="69208">MTASTDTAPPTAPQAPLRRTLGIATVAVGACLLIVLLCAIHLAQGTADVGALDVLRVLLGQGDDLGGAVFSDSRMPRLLAGVLVGLALGAAGALLQSIARNALASPDTMGVNAGAHLALTAVAALGVSLPLALNGVLAFVGGIAGAALVLVLARGGATGPTRLILAGATISLALQAMTMLLLVLHEEETTGLYAWGSGSIVQSGTETVTRVAPAVGLGLVAALLIAHRLDLLALGDDAASVLGVPVLRTRVLTVLIAVFLSAAAVTAAGPVGFVGLCAPAVVRLLTPLVPGLQRHRVLIPLAGLAGVIVVLGADVALRAVLGGAGGVEVPTGIVTSLVGAAVLIVLARRLRDSGPVRRTGAAASGRPRSTRRVLALAAVTGVLLAAAALAGMLLGGRLMLTGDLVNYILGDAGRVVSASVTERGPRVLGAVLAGAALALAGTVIQGVARNPLAEPSTLGITAGAGVGAVGMLTLVPGAGVWSVTTAGAAGALVAFAVVYLVSYRGGLSSDRLVLVGIGFAAGASALTTAIVIVADPWNVAFALTWLSGSTYGRVLPQLVPLAVALAVLIPVVARHIRDLDVISLDDDVPRVLGVRLERTRLLLLVAAALLTSAAVGAVGVVGFVGLVAPHAARALVGGRHAHVLLVAPLLGGLLVSVADTLGRTVISPAQIPAGIITAVVGAPYFVYLLWRTRGGERA</sequence>
<keyword evidence="6 8" id="KW-1133">Transmembrane helix</keyword>
<reference evidence="10" key="1">
    <citation type="journal article" date="2019" name="Int. J. Syst. Evol. Microbiol.">
        <title>The Global Catalogue of Microorganisms (GCM) 10K type strain sequencing project: providing services to taxonomists for standard genome sequencing and annotation.</title>
        <authorList>
            <consortium name="The Broad Institute Genomics Platform"/>
            <consortium name="The Broad Institute Genome Sequencing Center for Infectious Disease"/>
            <person name="Wu L."/>
            <person name="Ma J."/>
        </authorList>
    </citation>
    <scope>NUCLEOTIDE SEQUENCE [LARGE SCALE GENOMIC DNA]</scope>
    <source>
        <strain evidence="10">JCM 17130</strain>
    </source>
</reference>
<dbReference type="RefSeq" id="WP_388005730.1">
    <property type="nucleotide sequence ID" value="NZ_JBHUEE010000004.1"/>
</dbReference>
<dbReference type="InterPro" id="IPR037294">
    <property type="entry name" value="ABC_BtuC-like"/>
</dbReference>
<feature type="transmembrane region" description="Helical" evidence="8">
    <location>
        <begin position="21"/>
        <end position="43"/>
    </location>
</feature>
<feature type="transmembrane region" description="Helical" evidence="8">
    <location>
        <begin position="601"/>
        <end position="628"/>
    </location>
</feature>
<keyword evidence="3" id="KW-0813">Transport</keyword>
<evidence type="ECO:0000256" key="5">
    <source>
        <dbReference type="ARBA" id="ARBA00022692"/>
    </source>
</evidence>
<feature type="transmembrane region" description="Helical" evidence="8">
    <location>
        <begin position="554"/>
        <end position="573"/>
    </location>
</feature>
<organism evidence="9 10">
    <name type="scientific">Georgenia deserti</name>
    <dbReference type="NCBI Taxonomy" id="2093781"/>
    <lineage>
        <taxon>Bacteria</taxon>
        <taxon>Bacillati</taxon>
        <taxon>Actinomycetota</taxon>
        <taxon>Actinomycetes</taxon>
        <taxon>Micrococcales</taxon>
        <taxon>Bogoriellaceae</taxon>
        <taxon>Georgenia</taxon>
    </lineage>
</organism>
<feature type="transmembrane region" description="Helical" evidence="8">
    <location>
        <begin position="135"/>
        <end position="153"/>
    </location>
</feature>
<feature type="transmembrane region" description="Helical" evidence="8">
    <location>
        <begin position="513"/>
        <end position="534"/>
    </location>
</feature>
<feature type="transmembrane region" description="Helical" evidence="8">
    <location>
        <begin position="671"/>
        <end position="690"/>
    </location>
</feature>
<feature type="transmembrane region" description="Helical" evidence="8">
    <location>
        <begin position="297"/>
        <end position="317"/>
    </location>
</feature>
<name>A0ABW4L3V9_9MICO</name>
<dbReference type="SUPFAM" id="SSF81345">
    <property type="entry name" value="ABC transporter involved in vitamin B12 uptake, BtuC"/>
    <property type="match status" value="2"/>
</dbReference>
<keyword evidence="7 8" id="KW-0472">Membrane</keyword>
<evidence type="ECO:0000256" key="8">
    <source>
        <dbReference type="SAM" id="Phobius"/>
    </source>
</evidence>
<feature type="transmembrane region" description="Helical" evidence="8">
    <location>
        <begin position="456"/>
        <end position="475"/>
    </location>
</feature>
<comment type="subcellular location">
    <subcellularLocation>
        <location evidence="1">Cell membrane</location>
        <topology evidence="1">Multi-pass membrane protein</topology>
    </subcellularLocation>
</comment>
<evidence type="ECO:0000256" key="2">
    <source>
        <dbReference type="ARBA" id="ARBA00007935"/>
    </source>
</evidence>
<comment type="caution">
    <text evidence="9">The sequence shown here is derived from an EMBL/GenBank/DDBJ whole genome shotgun (WGS) entry which is preliminary data.</text>
</comment>
<dbReference type="PANTHER" id="PTHR30472:SF37">
    <property type="entry name" value="FE(3+) DICITRATE TRANSPORT SYSTEM PERMEASE PROTEIN FECD-RELATED"/>
    <property type="match status" value="1"/>
</dbReference>
<dbReference type="InterPro" id="IPR000522">
    <property type="entry name" value="ABC_transptr_permease_BtuC"/>
</dbReference>
<feature type="transmembrane region" description="Helical" evidence="8">
    <location>
        <begin position="373"/>
        <end position="394"/>
    </location>
</feature>
<dbReference type="Proteomes" id="UP001597277">
    <property type="component" value="Unassembled WGS sequence"/>
</dbReference>
<gene>
    <name evidence="9" type="ORF">ACFSE6_09705</name>
</gene>
<proteinExistence type="inferred from homology"/>
<dbReference type="Gene3D" id="1.10.3470.10">
    <property type="entry name" value="ABC transporter involved in vitamin B12 uptake, BtuC"/>
    <property type="match status" value="2"/>
</dbReference>
<evidence type="ECO:0000256" key="4">
    <source>
        <dbReference type="ARBA" id="ARBA00022475"/>
    </source>
</evidence>
<feature type="transmembrane region" description="Helical" evidence="8">
    <location>
        <begin position="329"/>
        <end position="347"/>
    </location>
</feature>
<dbReference type="PANTHER" id="PTHR30472">
    <property type="entry name" value="FERRIC ENTEROBACTIN TRANSPORT SYSTEM PERMEASE PROTEIN"/>
    <property type="match status" value="1"/>
</dbReference>
<keyword evidence="10" id="KW-1185">Reference proteome</keyword>
<keyword evidence="5 8" id="KW-0812">Transmembrane</keyword>
<dbReference type="EMBL" id="JBHUEE010000004">
    <property type="protein sequence ID" value="MFD1718110.1"/>
    <property type="molecule type" value="Genomic_DNA"/>
</dbReference>
<dbReference type="Pfam" id="PF01032">
    <property type="entry name" value="FecCD"/>
    <property type="match status" value="2"/>
</dbReference>
<feature type="transmembrane region" description="Helical" evidence="8">
    <location>
        <begin position="165"/>
        <end position="184"/>
    </location>
</feature>
<feature type="transmembrane region" description="Helical" evidence="8">
    <location>
        <begin position="481"/>
        <end position="501"/>
    </location>
</feature>
<evidence type="ECO:0000256" key="6">
    <source>
        <dbReference type="ARBA" id="ARBA00022989"/>
    </source>
</evidence>
<feature type="transmembrane region" description="Helical" evidence="8">
    <location>
        <begin position="252"/>
        <end position="285"/>
    </location>
</feature>
<feature type="transmembrane region" description="Helical" evidence="8">
    <location>
        <begin position="427"/>
        <end position="444"/>
    </location>
</feature>
<dbReference type="CDD" id="cd06550">
    <property type="entry name" value="TM_ABC_iron-siderophores_like"/>
    <property type="match status" value="2"/>
</dbReference>
<evidence type="ECO:0000313" key="10">
    <source>
        <dbReference type="Proteomes" id="UP001597277"/>
    </source>
</evidence>
<accession>A0ABW4L3V9</accession>
<feature type="transmembrane region" description="Helical" evidence="8">
    <location>
        <begin position="111"/>
        <end position="129"/>
    </location>
</feature>
<comment type="similarity">
    <text evidence="2">Belongs to the binding-protein-dependent transport system permease family. FecCD subfamily.</text>
</comment>
<evidence type="ECO:0000256" key="7">
    <source>
        <dbReference type="ARBA" id="ARBA00023136"/>
    </source>
</evidence>
<protein>
    <submittedName>
        <fullName evidence="9">Iron ABC transporter permease</fullName>
    </submittedName>
</protein>
<feature type="transmembrane region" description="Helical" evidence="8">
    <location>
        <begin position="78"/>
        <end position="99"/>
    </location>
</feature>
<evidence type="ECO:0000313" key="9">
    <source>
        <dbReference type="EMBL" id="MFD1718110.1"/>
    </source>
</evidence>